<evidence type="ECO:0000256" key="8">
    <source>
        <dbReference type="ARBA" id="ARBA00022723"/>
    </source>
</evidence>
<dbReference type="RefSeq" id="WP_151441996.1">
    <property type="nucleotide sequence ID" value="NZ_CABVOU010000015.1"/>
</dbReference>
<comment type="pathway">
    <text evidence="5">Nucleotide-sugar biosynthesis; ADP-L-glycero-beta-D-manno-heptose biosynthesis; ADP-L-glycero-beta-D-manno-heptose from D-glycero-beta-D-manno-heptose 7-phosphate: step 2/4.</text>
</comment>
<dbReference type="GO" id="GO:0005975">
    <property type="term" value="P:carbohydrate metabolic process"/>
    <property type="evidence" value="ECO:0007669"/>
    <property type="project" value="InterPro"/>
</dbReference>
<keyword evidence="9 14" id="KW-0378">Hydrolase</keyword>
<evidence type="ECO:0000256" key="14">
    <source>
        <dbReference type="PIRNR" id="PIRNR004682"/>
    </source>
</evidence>
<keyword evidence="19" id="KW-1185">Reference proteome</keyword>
<dbReference type="PANTHER" id="PTHR42891">
    <property type="entry name" value="D-GLYCERO-BETA-D-MANNO-HEPTOSE-1,7-BISPHOSPHATE 7-PHOSPHATASE"/>
    <property type="match status" value="1"/>
</dbReference>
<feature type="site" description="Stabilizes the phosphoryl group" evidence="16">
    <location>
        <position position="54"/>
    </location>
</feature>
<feature type="active site" description="Nucleophile" evidence="15">
    <location>
        <position position="11"/>
    </location>
</feature>
<comment type="catalytic activity">
    <reaction evidence="1">
        <text>D-glycero-beta-D-manno-heptose 1,7-bisphosphate + H2O = D-glycero-beta-D-manno-heptose 1-phosphate + phosphate</text>
        <dbReference type="Rhea" id="RHEA:28518"/>
        <dbReference type="ChEBI" id="CHEBI:15377"/>
        <dbReference type="ChEBI" id="CHEBI:43474"/>
        <dbReference type="ChEBI" id="CHEBI:60208"/>
        <dbReference type="ChEBI" id="CHEBI:61593"/>
        <dbReference type="EC" id="3.1.3.82"/>
    </reaction>
</comment>
<dbReference type="PIRSF" id="PIRSF004682">
    <property type="entry name" value="GmhB"/>
    <property type="match status" value="1"/>
</dbReference>
<comment type="cofactor">
    <cofactor evidence="2 17">
        <name>Mg(2+)</name>
        <dbReference type="ChEBI" id="CHEBI:18420"/>
    </cofactor>
</comment>
<dbReference type="InterPro" id="IPR004446">
    <property type="entry name" value="Heptose_bisP_phosphatase"/>
</dbReference>
<evidence type="ECO:0000256" key="5">
    <source>
        <dbReference type="ARBA" id="ARBA00004708"/>
    </source>
</evidence>
<dbReference type="InterPro" id="IPR006543">
    <property type="entry name" value="Histidinol-phos"/>
</dbReference>
<dbReference type="InterPro" id="IPR006549">
    <property type="entry name" value="HAD-SF_hydro_IIIA"/>
</dbReference>
<evidence type="ECO:0000256" key="7">
    <source>
        <dbReference type="ARBA" id="ARBA00022490"/>
    </source>
</evidence>
<gene>
    <name evidence="18" type="ORF">HALO32_00268</name>
</gene>
<dbReference type="InterPro" id="IPR023214">
    <property type="entry name" value="HAD_sf"/>
</dbReference>
<feature type="site" description="Contributes to substrate recognition" evidence="16">
    <location>
        <position position="104"/>
    </location>
</feature>
<feature type="binding site" evidence="17">
    <location>
        <position position="93"/>
    </location>
    <ligand>
        <name>Zn(2+)</name>
        <dbReference type="ChEBI" id="CHEBI:29105"/>
    </ligand>
</feature>
<feature type="binding site" evidence="17">
    <location>
        <position position="11"/>
    </location>
    <ligand>
        <name>Mg(2+)</name>
        <dbReference type="ChEBI" id="CHEBI:18420"/>
    </ligand>
</feature>
<dbReference type="GO" id="GO:0034200">
    <property type="term" value="F:D-glycero-beta-D-manno-heptose 1,7-bisphosphate 7-phosphatase activity"/>
    <property type="evidence" value="ECO:0007669"/>
    <property type="project" value="UniProtKB-EC"/>
</dbReference>
<evidence type="ECO:0000256" key="16">
    <source>
        <dbReference type="PIRSR" id="PIRSR004682-3"/>
    </source>
</evidence>
<dbReference type="NCBIfam" id="TIGR01662">
    <property type="entry name" value="HAD-SF-IIIA"/>
    <property type="match status" value="1"/>
</dbReference>
<evidence type="ECO:0000256" key="4">
    <source>
        <dbReference type="ARBA" id="ARBA00004496"/>
    </source>
</evidence>
<dbReference type="CDD" id="cd07503">
    <property type="entry name" value="HAD_HisB-N"/>
    <property type="match status" value="1"/>
</dbReference>
<evidence type="ECO:0000256" key="9">
    <source>
        <dbReference type="ARBA" id="ARBA00022801"/>
    </source>
</evidence>
<protein>
    <recommendedName>
        <fullName evidence="14">D,D-heptose 1,7-bisphosphate phosphatase</fullName>
        <ecNumber evidence="14">3.1.3.-</ecNumber>
    </recommendedName>
</protein>
<keyword evidence="8 17" id="KW-0479">Metal-binding</keyword>
<dbReference type="NCBIfam" id="NF006506">
    <property type="entry name" value="PRK08942.1"/>
    <property type="match status" value="1"/>
</dbReference>
<dbReference type="NCBIfam" id="TIGR01656">
    <property type="entry name" value="Histidinol-ppas"/>
    <property type="match status" value="1"/>
</dbReference>
<evidence type="ECO:0000256" key="11">
    <source>
        <dbReference type="ARBA" id="ARBA00022842"/>
    </source>
</evidence>
<sequence length="198" mass="21786">MTAAERLVILDRDGVINRDSDDYVKSLSEWIPYPAAIGAIARLNRAGWTVAVATNQSGISRGYYGEEVLEAMHERLRQLVREAGGEIAHIAFCPHGPDDDCDCRKPLPGMLEEIRRVLVLNSLKGSWMVGDSLRDLQAGEPMGCRPVLVRTGKGHRTEEKGEGLEGVMVFDDLAGFVDWLLARKGNKEPDLPSESSGR</sequence>
<evidence type="ECO:0000313" key="19">
    <source>
        <dbReference type="Proteomes" id="UP000326725"/>
    </source>
</evidence>
<evidence type="ECO:0000256" key="10">
    <source>
        <dbReference type="ARBA" id="ARBA00022833"/>
    </source>
</evidence>
<keyword evidence="11 17" id="KW-0460">Magnesium</keyword>
<reference evidence="18 19" key="1">
    <citation type="submission" date="2019-09" db="EMBL/GenBank/DDBJ databases">
        <authorList>
            <person name="Criscuolo A."/>
        </authorList>
    </citation>
    <scope>NUCLEOTIDE SEQUENCE [LARGE SCALE GENOMIC DNA]</scope>
    <source>
        <strain evidence="19">3(2)</strain>
    </source>
</reference>
<keyword evidence="7 14" id="KW-0963">Cytoplasm</keyword>
<organism evidence="18 19">
    <name type="scientific">Halomonas lysinitropha</name>
    <dbReference type="NCBI Taxonomy" id="2607506"/>
    <lineage>
        <taxon>Bacteria</taxon>
        <taxon>Pseudomonadati</taxon>
        <taxon>Pseudomonadota</taxon>
        <taxon>Gammaproteobacteria</taxon>
        <taxon>Oceanospirillales</taxon>
        <taxon>Halomonadaceae</taxon>
        <taxon>Halomonas</taxon>
    </lineage>
</organism>
<comment type="subunit">
    <text evidence="6">Monomer.</text>
</comment>
<name>A0A5K1I255_9GAMM</name>
<evidence type="ECO:0000256" key="17">
    <source>
        <dbReference type="PIRSR" id="PIRSR004682-4"/>
    </source>
</evidence>
<evidence type="ECO:0000313" key="18">
    <source>
        <dbReference type="EMBL" id="VVZ94218.1"/>
    </source>
</evidence>
<evidence type="ECO:0000256" key="12">
    <source>
        <dbReference type="ARBA" id="ARBA00023277"/>
    </source>
</evidence>
<keyword evidence="10 17" id="KW-0862">Zinc</keyword>
<comment type="subcellular location">
    <subcellularLocation>
        <location evidence="4 14">Cytoplasm</location>
    </subcellularLocation>
</comment>
<feature type="binding site" evidence="17">
    <location>
        <position position="131"/>
    </location>
    <ligand>
        <name>Mg(2+)</name>
        <dbReference type="ChEBI" id="CHEBI:18420"/>
    </ligand>
</feature>
<feature type="binding site" evidence="17">
    <location>
        <position position="103"/>
    </location>
    <ligand>
        <name>Zn(2+)</name>
        <dbReference type="ChEBI" id="CHEBI:29105"/>
    </ligand>
</feature>
<dbReference type="EMBL" id="CABVOU010000015">
    <property type="protein sequence ID" value="VVZ94218.1"/>
    <property type="molecule type" value="Genomic_DNA"/>
</dbReference>
<comment type="similarity">
    <text evidence="13 14">Belongs to the gmhB family.</text>
</comment>
<dbReference type="GO" id="GO:0005737">
    <property type="term" value="C:cytoplasm"/>
    <property type="evidence" value="ECO:0007669"/>
    <property type="project" value="UniProtKB-SubCell"/>
</dbReference>
<evidence type="ECO:0000256" key="3">
    <source>
        <dbReference type="ARBA" id="ARBA00001947"/>
    </source>
</evidence>
<comment type="cofactor">
    <cofactor evidence="3 17">
        <name>Zn(2+)</name>
        <dbReference type="ChEBI" id="CHEBI:29105"/>
    </cofactor>
</comment>
<dbReference type="Proteomes" id="UP000326725">
    <property type="component" value="Unassembled WGS sequence"/>
</dbReference>
<evidence type="ECO:0000256" key="13">
    <source>
        <dbReference type="ARBA" id="ARBA00061616"/>
    </source>
</evidence>
<dbReference type="Pfam" id="PF13242">
    <property type="entry name" value="Hydrolase_like"/>
    <property type="match status" value="1"/>
</dbReference>
<dbReference type="InterPro" id="IPR036412">
    <property type="entry name" value="HAD-like_sf"/>
</dbReference>
<evidence type="ECO:0000256" key="1">
    <source>
        <dbReference type="ARBA" id="ARBA00001226"/>
    </source>
</evidence>
<feature type="active site" description="Proton donor" evidence="15">
    <location>
        <position position="13"/>
    </location>
</feature>
<feature type="site" description="Stabilizes the phosphoryl group" evidence="16">
    <location>
        <position position="105"/>
    </location>
</feature>
<accession>A0A5K1I255</accession>
<keyword evidence="12 14" id="KW-0119">Carbohydrate metabolism</keyword>
<dbReference type="EC" id="3.1.3.-" evidence="14"/>
<evidence type="ECO:0000256" key="6">
    <source>
        <dbReference type="ARBA" id="ARBA00011245"/>
    </source>
</evidence>
<feature type="binding site" evidence="17">
    <location>
        <position position="101"/>
    </location>
    <ligand>
        <name>Zn(2+)</name>
        <dbReference type="ChEBI" id="CHEBI:29105"/>
    </ligand>
</feature>
<dbReference type="GO" id="GO:0046872">
    <property type="term" value="F:metal ion binding"/>
    <property type="evidence" value="ECO:0007669"/>
    <property type="project" value="UniProtKB-KW"/>
</dbReference>
<evidence type="ECO:0000256" key="2">
    <source>
        <dbReference type="ARBA" id="ARBA00001946"/>
    </source>
</evidence>
<proteinExistence type="inferred from homology"/>
<evidence type="ECO:0000256" key="15">
    <source>
        <dbReference type="PIRSR" id="PIRSR004682-1"/>
    </source>
</evidence>
<dbReference type="SUPFAM" id="SSF56784">
    <property type="entry name" value="HAD-like"/>
    <property type="match status" value="1"/>
</dbReference>
<dbReference type="Gene3D" id="3.40.50.1000">
    <property type="entry name" value="HAD superfamily/HAD-like"/>
    <property type="match status" value="1"/>
</dbReference>
<dbReference type="AlphaFoldDB" id="A0A5K1I255"/>
<feature type="binding site" evidence="17">
    <location>
        <position position="95"/>
    </location>
    <ligand>
        <name>Zn(2+)</name>
        <dbReference type="ChEBI" id="CHEBI:29105"/>
    </ligand>
</feature>
<feature type="binding site" evidence="17">
    <location>
        <position position="13"/>
    </location>
    <ligand>
        <name>Mg(2+)</name>
        <dbReference type="ChEBI" id="CHEBI:18420"/>
    </ligand>
</feature>
<dbReference type="FunFam" id="3.40.50.1000:FF:000168">
    <property type="entry name" value="D,D-heptose 1,7-bisphosphate phosphatase"/>
    <property type="match status" value="1"/>
</dbReference>
<dbReference type="PANTHER" id="PTHR42891:SF1">
    <property type="entry name" value="D-GLYCERO-BETA-D-MANNO-HEPTOSE-1,7-BISPHOSPHATE 7-PHOSPHATASE"/>
    <property type="match status" value="1"/>
</dbReference>